<protein>
    <recommendedName>
        <fullName evidence="3">Phage tail assembly protein</fullName>
    </recommendedName>
</protein>
<evidence type="ECO:0000313" key="2">
    <source>
        <dbReference type="Proteomes" id="UP000245124"/>
    </source>
</evidence>
<reference evidence="1 2" key="1">
    <citation type="submission" date="2017-06" db="EMBL/GenBank/DDBJ databases">
        <title>Genome sequencing of cyanobaciteial culture collection at National Institute for Environmental Studies (NIES).</title>
        <authorList>
            <person name="Hirose Y."/>
            <person name="Shimura Y."/>
            <person name="Fujisawa T."/>
            <person name="Nakamura Y."/>
            <person name="Kawachi M."/>
        </authorList>
    </citation>
    <scope>NUCLEOTIDE SEQUENCE [LARGE SCALE GENOMIC DNA]</scope>
    <source>
        <strain evidence="1 2">NIES-4072</strain>
    </source>
</reference>
<dbReference type="AlphaFoldDB" id="A0A2R5G2W2"/>
<dbReference type="EMBL" id="BDUD01000002">
    <property type="protein sequence ID" value="GBG22803.1"/>
    <property type="molecule type" value="Genomic_DNA"/>
</dbReference>
<dbReference type="RefSeq" id="WP_109012847.1">
    <property type="nucleotide sequence ID" value="NZ_BDUD01000002.1"/>
</dbReference>
<accession>A0A2R5G2W2</accession>
<evidence type="ECO:0000313" key="1">
    <source>
        <dbReference type="EMBL" id="GBG22803.1"/>
    </source>
</evidence>
<gene>
    <name evidence="1" type="ORF">NIES4072_65150</name>
</gene>
<keyword evidence="2" id="KW-1185">Reference proteome</keyword>
<evidence type="ECO:0008006" key="3">
    <source>
        <dbReference type="Google" id="ProtNLM"/>
    </source>
</evidence>
<sequence length="127" mass="14290">MHSHDNITDTEFEFILPRGLGDSEGLVHRHGVMRLATAKDEIYVQKHRHAKESSAYGVLVMLSQVITRLGSLSVVTPELLEGLFTRDLTYLREFFNRINQQGDACIQVDCPHCNSSFQVELSLSGES</sequence>
<dbReference type="Proteomes" id="UP000245124">
    <property type="component" value="Unassembled WGS sequence"/>
</dbReference>
<organism evidence="1 2">
    <name type="scientific">Nostoc commune NIES-4072</name>
    <dbReference type="NCBI Taxonomy" id="2005467"/>
    <lineage>
        <taxon>Bacteria</taxon>
        <taxon>Bacillati</taxon>
        <taxon>Cyanobacteriota</taxon>
        <taxon>Cyanophyceae</taxon>
        <taxon>Nostocales</taxon>
        <taxon>Nostocaceae</taxon>
        <taxon>Nostoc</taxon>
    </lineage>
</organism>
<dbReference type="OrthoDB" id="9802230at2"/>
<comment type="caution">
    <text evidence="1">The sequence shown here is derived from an EMBL/GenBank/DDBJ whole genome shotgun (WGS) entry which is preliminary data.</text>
</comment>
<proteinExistence type="predicted"/>
<name>A0A2R5G2W2_NOSCO</name>